<evidence type="ECO:0000256" key="1">
    <source>
        <dbReference type="SAM" id="MobiDB-lite"/>
    </source>
</evidence>
<dbReference type="AlphaFoldDB" id="A0AAU9NVZ2"/>
<sequence>MMTMISKKTHICKTSSMSPKSKENEKGERKKVKEKERGVSDLTTHPPSIPHSSPSVVPTMRKRRCLFLGSKTGPTLPSLSFSWLKKPPHEVVFLVKKRQQPPSFSTTVPVEEAPPKHPLTAAKNPNPIFFIGSPEKRSRRIGTAASDLTPSPPFSSKLNPQTPYFDRLLQLPLPSSFIAGQKFEIQQKSRPIVGSLWLTDRDFRMHKKEIGTLCWVSWSQLKSTSLDNVIQNGRGGDDLPAAAERRSTRRDREKQRQVAGGCVGGLLKEEQRWNGGGFVAALLLAFLASSGSQHGRKKGKAITGFQGCLSTCLIEKESKEESVVVYGGGA</sequence>
<feature type="region of interest" description="Disordered" evidence="1">
    <location>
        <begin position="103"/>
        <end position="127"/>
    </location>
</feature>
<keyword evidence="3" id="KW-1185">Reference proteome</keyword>
<feature type="compositionally biased region" description="Basic and acidic residues" evidence="1">
    <location>
        <begin position="243"/>
        <end position="253"/>
    </location>
</feature>
<gene>
    <name evidence="2" type="ORF">LVIROSA_LOCUS28092</name>
</gene>
<feature type="region of interest" description="Disordered" evidence="1">
    <location>
        <begin position="1"/>
        <end position="57"/>
    </location>
</feature>
<evidence type="ECO:0000313" key="2">
    <source>
        <dbReference type="EMBL" id="CAH1442079.1"/>
    </source>
</evidence>
<dbReference type="EMBL" id="CAKMRJ010005412">
    <property type="protein sequence ID" value="CAH1442079.1"/>
    <property type="molecule type" value="Genomic_DNA"/>
</dbReference>
<organism evidence="2 3">
    <name type="scientific">Lactuca virosa</name>
    <dbReference type="NCBI Taxonomy" id="75947"/>
    <lineage>
        <taxon>Eukaryota</taxon>
        <taxon>Viridiplantae</taxon>
        <taxon>Streptophyta</taxon>
        <taxon>Embryophyta</taxon>
        <taxon>Tracheophyta</taxon>
        <taxon>Spermatophyta</taxon>
        <taxon>Magnoliopsida</taxon>
        <taxon>eudicotyledons</taxon>
        <taxon>Gunneridae</taxon>
        <taxon>Pentapetalae</taxon>
        <taxon>asterids</taxon>
        <taxon>campanulids</taxon>
        <taxon>Asterales</taxon>
        <taxon>Asteraceae</taxon>
        <taxon>Cichorioideae</taxon>
        <taxon>Cichorieae</taxon>
        <taxon>Lactucinae</taxon>
        <taxon>Lactuca</taxon>
    </lineage>
</organism>
<feature type="compositionally biased region" description="Basic and acidic residues" evidence="1">
    <location>
        <begin position="20"/>
        <end position="39"/>
    </location>
</feature>
<dbReference type="Proteomes" id="UP001157418">
    <property type="component" value="Unassembled WGS sequence"/>
</dbReference>
<name>A0AAU9NVZ2_9ASTR</name>
<protein>
    <submittedName>
        <fullName evidence="2">Uncharacterized protein</fullName>
    </submittedName>
</protein>
<proteinExistence type="predicted"/>
<evidence type="ECO:0000313" key="3">
    <source>
        <dbReference type="Proteomes" id="UP001157418"/>
    </source>
</evidence>
<comment type="caution">
    <text evidence="2">The sequence shown here is derived from an EMBL/GenBank/DDBJ whole genome shotgun (WGS) entry which is preliminary data.</text>
</comment>
<feature type="region of interest" description="Disordered" evidence="1">
    <location>
        <begin position="229"/>
        <end position="253"/>
    </location>
</feature>
<reference evidence="2 3" key="1">
    <citation type="submission" date="2022-01" db="EMBL/GenBank/DDBJ databases">
        <authorList>
            <person name="Xiong W."/>
            <person name="Schranz E."/>
        </authorList>
    </citation>
    <scope>NUCLEOTIDE SEQUENCE [LARGE SCALE GENOMIC DNA]</scope>
</reference>
<accession>A0AAU9NVZ2</accession>